<dbReference type="InterPro" id="IPR010829">
    <property type="entry name" value="Cerato-platanin"/>
</dbReference>
<comment type="caution">
    <text evidence="5">The sequence shown here is derived from an EMBL/GenBank/DDBJ whole genome shotgun (WGS) entry which is preliminary data.</text>
</comment>
<name>A0ABR3J893_9AGAR</name>
<dbReference type="Pfam" id="PF07249">
    <property type="entry name" value="Cerato-platanin"/>
    <property type="match status" value="1"/>
</dbReference>
<reference evidence="6" key="1">
    <citation type="submission" date="2024-06" db="EMBL/GenBank/DDBJ databases">
        <title>Multi-omics analyses provide insights into the biosynthesis of the anticancer antibiotic pleurotin in Hohenbuehelia grisea.</title>
        <authorList>
            <person name="Weaver J.A."/>
            <person name="Alberti F."/>
        </authorList>
    </citation>
    <scope>NUCLEOTIDE SEQUENCE [LARGE SCALE GENOMIC DNA]</scope>
    <source>
        <strain evidence="6">T-177</strain>
    </source>
</reference>
<keyword evidence="6" id="KW-1185">Reference proteome</keyword>
<feature type="chain" id="PRO_5046302726" evidence="4">
    <location>
        <begin position="20"/>
        <end position="151"/>
    </location>
</feature>
<evidence type="ECO:0000256" key="1">
    <source>
        <dbReference type="ARBA" id="ARBA00004613"/>
    </source>
</evidence>
<proteinExistence type="inferred from homology"/>
<evidence type="ECO:0000313" key="5">
    <source>
        <dbReference type="EMBL" id="KAL0951817.1"/>
    </source>
</evidence>
<comment type="subcellular location">
    <subcellularLocation>
        <location evidence="1">Secreted</location>
    </subcellularLocation>
</comment>
<gene>
    <name evidence="5" type="ORF">HGRIS_008484</name>
</gene>
<accession>A0ABR3J893</accession>
<sequence>MKFSALFTPIALLAGFASAARPINLYYDEKLDDKSVLMKNTSCASTQLAEKYPDFGSIPTRLASASVHLMGWNTDKCGSCWQIEYTDRQGEKHSLHALAVNTEGGRPMGTAFIKVGLSTMNELTRGRGRELIRVDAEAHEIHPQACLHRRP</sequence>
<dbReference type="EMBL" id="JASNQZ010000011">
    <property type="protein sequence ID" value="KAL0951817.1"/>
    <property type="molecule type" value="Genomic_DNA"/>
</dbReference>
<evidence type="ECO:0000256" key="3">
    <source>
        <dbReference type="ARBA" id="ARBA00022525"/>
    </source>
</evidence>
<feature type="signal peptide" evidence="4">
    <location>
        <begin position="1"/>
        <end position="19"/>
    </location>
</feature>
<comment type="similarity">
    <text evidence="2">Belongs to the cerato-platanin family.</text>
</comment>
<evidence type="ECO:0000256" key="4">
    <source>
        <dbReference type="SAM" id="SignalP"/>
    </source>
</evidence>
<dbReference type="InterPro" id="IPR036908">
    <property type="entry name" value="RlpA-like_sf"/>
</dbReference>
<keyword evidence="3" id="KW-0964">Secreted</keyword>
<dbReference type="CDD" id="cd22778">
    <property type="entry name" value="DPBB_CEPL-like"/>
    <property type="match status" value="1"/>
</dbReference>
<organism evidence="5 6">
    <name type="scientific">Hohenbuehelia grisea</name>
    <dbReference type="NCBI Taxonomy" id="104357"/>
    <lineage>
        <taxon>Eukaryota</taxon>
        <taxon>Fungi</taxon>
        <taxon>Dikarya</taxon>
        <taxon>Basidiomycota</taxon>
        <taxon>Agaricomycotina</taxon>
        <taxon>Agaricomycetes</taxon>
        <taxon>Agaricomycetidae</taxon>
        <taxon>Agaricales</taxon>
        <taxon>Pleurotineae</taxon>
        <taxon>Pleurotaceae</taxon>
        <taxon>Hohenbuehelia</taxon>
    </lineage>
</organism>
<protein>
    <submittedName>
        <fullName evidence="5">Uncharacterized protein</fullName>
    </submittedName>
</protein>
<evidence type="ECO:0000313" key="6">
    <source>
        <dbReference type="Proteomes" id="UP001556367"/>
    </source>
</evidence>
<dbReference type="Gene3D" id="2.40.40.10">
    <property type="entry name" value="RlpA-like domain"/>
    <property type="match status" value="1"/>
</dbReference>
<keyword evidence="4" id="KW-0732">Signal</keyword>
<evidence type="ECO:0000256" key="2">
    <source>
        <dbReference type="ARBA" id="ARBA00010421"/>
    </source>
</evidence>
<dbReference type="Proteomes" id="UP001556367">
    <property type="component" value="Unassembled WGS sequence"/>
</dbReference>